<protein>
    <submittedName>
        <fullName evidence="2">Glycosyl transferase</fullName>
    </submittedName>
</protein>
<proteinExistence type="predicted"/>
<keyword evidence="2" id="KW-0808">Transferase</keyword>
<evidence type="ECO:0000313" key="2">
    <source>
        <dbReference type="EMBL" id="KGT79935.1"/>
    </source>
</evidence>
<reference evidence="2 3" key="1">
    <citation type="submission" date="2014-09" db="EMBL/GenBank/DDBJ databases">
        <title>Draft genome of Bradyrhizobium japonicum Is-34.</title>
        <authorList>
            <person name="Tsurumaru H."/>
            <person name="Yamakawa T."/>
            <person name="Hashimoto S."/>
            <person name="Okizaki K."/>
            <person name="Kanesaki Y."/>
            <person name="Yoshikawa H."/>
            <person name="Yajima S."/>
        </authorList>
    </citation>
    <scope>NUCLEOTIDE SEQUENCE [LARGE SCALE GENOMIC DNA]</scope>
    <source>
        <strain evidence="2 3">Is-34</strain>
    </source>
</reference>
<dbReference type="PANTHER" id="PTHR12526">
    <property type="entry name" value="GLYCOSYLTRANSFERASE"/>
    <property type="match status" value="1"/>
</dbReference>
<comment type="caution">
    <text evidence="2">The sequence shown here is derived from an EMBL/GenBank/DDBJ whole genome shotgun (WGS) entry which is preliminary data.</text>
</comment>
<dbReference type="AlphaFoldDB" id="A0A0A3XZW8"/>
<dbReference type="EMBL" id="JRPN01000006">
    <property type="protein sequence ID" value="KGT79935.1"/>
    <property type="molecule type" value="Genomic_DNA"/>
</dbReference>
<dbReference type="Pfam" id="PF13692">
    <property type="entry name" value="Glyco_trans_1_4"/>
    <property type="match status" value="1"/>
</dbReference>
<dbReference type="STRING" id="375.BKD09_RS39150"/>
<dbReference type="SUPFAM" id="SSF53756">
    <property type="entry name" value="UDP-Glycosyltransferase/glycogen phosphorylase"/>
    <property type="match status" value="1"/>
</dbReference>
<accession>A0A0A3XZW8</accession>
<dbReference type="Proteomes" id="UP000030377">
    <property type="component" value="Unassembled WGS sequence"/>
</dbReference>
<dbReference type="Pfam" id="PF13439">
    <property type="entry name" value="Glyco_transf_4"/>
    <property type="match status" value="1"/>
</dbReference>
<dbReference type="RefSeq" id="WP_028159076.1">
    <property type="nucleotide sequence ID" value="NZ_CP126005.1"/>
</dbReference>
<name>A0A0A3XZW8_BRAJP</name>
<dbReference type="Gene3D" id="3.40.50.2000">
    <property type="entry name" value="Glycogen Phosphorylase B"/>
    <property type="match status" value="2"/>
</dbReference>
<organism evidence="2 3">
    <name type="scientific">Bradyrhizobium japonicum</name>
    <dbReference type="NCBI Taxonomy" id="375"/>
    <lineage>
        <taxon>Bacteria</taxon>
        <taxon>Pseudomonadati</taxon>
        <taxon>Pseudomonadota</taxon>
        <taxon>Alphaproteobacteria</taxon>
        <taxon>Hyphomicrobiales</taxon>
        <taxon>Nitrobacteraceae</taxon>
        <taxon>Bradyrhizobium</taxon>
    </lineage>
</organism>
<dbReference type="GO" id="GO:0016757">
    <property type="term" value="F:glycosyltransferase activity"/>
    <property type="evidence" value="ECO:0007669"/>
    <property type="project" value="TreeGrafter"/>
</dbReference>
<feature type="domain" description="Glycosyltransferase subfamily 4-like N-terminal" evidence="1">
    <location>
        <begin position="19"/>
        <end position="195"/>
    </location>
</feature>
<dbReference type="PANTHER" id="PTHR12526:SF638">
    <property type="entry name" value="SPORE COAT PROTEIN SA"/>
    <property type="match status" value="1"/>
</dbReference>
<evidence type="ECO:0000259" key="1">
    <source>
        <dbReference type="Pfam" id="PF13439"/>
    </source>
</evidence>
<dbReference type="CDD" id="cd03823">
    <property type="entry name" value="GT4_ExpE7-like"/>
    <property type="match status" value="1"/>
</dbReference>
<sequence length="403" mass="44072">MKILITSSLYPTPLAPKVVGGAETFVRRLAETLVGQNDGVEVIRAASASNQQMETCNGIDVYSAPVHNIYFPFAKQHSSPVRGIWHAIEDWQTMSELVAARIKAFKPDILHSNNLSGLTTAVWRTAAELGIPVLHTLHDYYLTCPRCSRFSDGHACESSCMSCQILTLRRRGATRHLDAVVGVSQRILDIHTQLGLFTQTPRKIVIRNASTADVGNADAAMVDGTVTFGFIGRLTEEKGIYNLVRAIATIPPDRFRLVIAGHTTESQQKQLKALAPNARIEFLGFVQPKQFYELVNVVVVPSVWEDPCPLVVADAQAACKPLLGTPFGGIQEAIKPGVTGWLTSPDPASIAKSISAIIEAPQQIVEMSERLKSGIDKWVFDDVVAGYRNVYDELTRGRGTPRT</sequence>
<gene>
    <name evidence="2" type="ORF">MA20_10590</name>
</gene>
<evidence type="ECO:0000313" key="3">
    <source>
        <dbReference type="Proteomes" id="UP000030377"/>
    </source>
</evidence>
<dbReference type="InterPro" id="IPR028098">
    <property type="entry name" value="Glyco_trans_4-like_N"/>
</dbReference>